<dbReference type="Pfam" id="PF00698">
    <property type="entry name" value="Acyl_transf_1"/>
    <property type="match status" value="1"/>
</dbReference>
<dbReference type="Gene3D" id="3.30.70.3290">
    <property type="match status" value="1"/>
</dbReference>
<comment type="catalytic activity">
    <reaction evidence="7">
        <text>[protein]-peptidylproline (omega=180) = [protein]-peptidylproline (omega=0)</text>
        <dbReference type="Rhea" id="RHEA:16237"/>
        <dbReference type="Rhea" id="RHEA-COMP:10747"/>
        <dbReference type="Rhea" id="RHEA-COMP:10748"/>
        <dbReference type="ChEBI" id="CHEBI:83833"/>
        <dbReference type="ChEBI" id="CHEBI:83834"/>
        <dbReference type="EC" id="5.2.1.8"/>
    </reaction>
</comment>
<organism evidence="13 14">
    <name type="scientific">Penicillium alfredii</name>
    <dbReference type="NCBI Taxonomy" id="1506179"/>
    <lineage>
        <taxon>Eukaryota</taxon>
        <taxon>Fungi</taxon>
        <taxon>Dikarya</taxon>
        <taxon>Ascomycota</taxon>
        <taxon>Pezizomycotina</taxon>
        <taxon>Eurotiomycetes</taxon>
        <taxon>Eurotiomycetidae</taxon>
        <taxon>Eurotiales</taxon>
        <taxon>Aspergillaceae</taxon>
        <taxon>Penicillium</taxon>
    </lineage>
</organism>
<protein>
    <recommendedName>
        <fullName evidence="7">peptidylprolyl isomerase</fullName>
        <ecNumber evidence="7">5.2.1.8</ecNumber>
    </recommendedName>
</protein>
<evidence type="ECO:0000259" key="10">
    <source>
        <dbReference type="PROSITE" id="PS50075"/>
    </source>
</evidence>
<dbReference type="InterPro" id="IPR001227">
    <property type="entry name" value="Ac_transferase_dom_sf"/>
</dbReference>
<dbReference type="GO" id="GO:0003755">
    <property type="term" value="F:peptidyl-prolyl cis-trans isomerase activity"/>
    <property type="evidence" value="ECO:0007669"/>
    <property type="project" value="UniProtKB-KW"/>
</dbReference>
<evidence type="ECO:0000256" key="7">
    <source>
        <dbReference type="PROSITE-ProRule" id="PRU00277"/>
    </source>
</evidence>
<dbReference type="SUPFAM" id="SSF53335">
    <property type="entry name" value="S-adenosyl-L-methionine-dependent methyltransferases"/>
    <property type="match status" value="1"/>
</dbReference>
<dbReference type="Pfam" id="PF08242">
    <property type="entry name" value="Methyltransf_12"/>
    <property type="match status" value="1"/>
</dbReference>
<dbReference type="GO" id="GO:0030639">
    <property type="term" value="P:polyketide biosynthetic process"/>
    <property type="evidence" value="ECO:0007669"/>
    <property type="project" value="UniProtKB-ARBA"/>
</dbReference>
<dbReference type="SMART" id="SM00827">
    <property type="entry name" value="PKS_AT"/>
    <property type="match status" value="1"/>
</dbReference>
<dbReference type="SMART" id="SM00825">
    <property type="entry name" value="PKS_KS"/>
    <property type="match status" value="1"/>
</dbReference>
<accession>A0A9W9F8T0</accession>
<dbReference type="InterPro" id="IPR046357">
    <property type="entry name" value="PPIase_dom_sf"/>
</dbReference>
<dbReference type="Pfam" id="PF16197">
    <property type="entry name" value="KAsynt_C_assoc"/>
    <property type="match status" value="1"/>
</dbReference>
<dbReference type="InterPro" id="IPR009081">
    <property type="entry name" value="PP-bd_ACP"/>
</dbReference>
<dbReference type="InterPro" id="IPR013968">
    <property type="entry name" value="PKS_KR"/>
</dbReference>
<dbReference type="SMART" id="SM00822">
    <property type="entry name" value="PKS_KR"/>
    <property type="match status" value="1"/>
</dbReference>
<dbReference type="SUPFAM" id="SSF47336">
    <property type="entry name" value="ACP-like"/>
    <property type="match status" value="1"/>
</dbReference>
<keyword evidence="4" id="KW-0521">NADP</keyword>
<evidence type="ECO:0000256" key="2">
    <source>
        <dbReference type="ARBA" id="ARBA00022553"/>
    </source>
</evidence>
<dbReference type="Gene3D" id="3.40.366.10">
    <property type="entry name" value="Malonyl-Coenzyme A Acyl Carrier Protein, domain 2"/>
    <property type="match status" value="1"/>
</dbReference>
<dbReference type="InterPro" id="IPR049552">
    <property type="entry name" value="PKS_DH_N"/>
</dbReference>
<dbReference type="PROSITE" id="PS50059">
    <property type="entry name" value="FKBP_PPIASE"/>
    <property type="match status" value="1"/>
</dbReference>
<dbReference type="Pfam" id="PF00254">
    <property type="entry name" value="FKBP_C"/>
    <property type="match status" value="1"/>
</dbReference>
<dbReference type="InterPro" id="IPR020806">
    <property type="entry name" value="PKS_PP-bd"/>
</dbReference>
<name>A0A9W9F8T0_9EURO</name>
<feature type="domain" description="PKS/mFAS DH" evidence="12">
    <location>
        <begin position="1020"/>
        <end position="1306"/>
    </location>
</feature>
<dbReference type="Pfam" id="PF02801">
    <property type="entry name" value="Ketoacyl-synt_C"/>
    <property type="match status" value="1"/>
</dbReference>
<keyword evidence="3" id="KW-0808">Transferase</keyword>
<dbReference type="InterPro" id="IPR036291">
    <property type="entry name" value="NAD(P)-bd_dom_sf"/>
</dbReference>
<feature type="active site" description="Proton acceptor; for dehydratase activity" evidence="8">
    <location>
        <position position="1052"/>
    </location>
</feature>
<evidence type="ECO:0000256" key="3">
    <source>
        <dbReference type="ARBA" id="ARBA00022679"/>
    </source>
</evidence>
<dbReference type="RefSeq" id="XP_056511314.1">
    <property type="nucleotide sequence ID" value="XM_056655701.1"/>
</dbReference>
<dbReference type="Pfam" id="PF08659">
    <property type="entry name" value="KR"/>
    <property type="match status" value="1"/>
</dbReference>
<dbReference type="PROSITE" id="PS50075">
    <property type="entry name" value="CARRIER"/>
    <property type="match status" value="1"/>
</dbReference>
<dbReference type="Gene3D" id="3.10.129.110">
    <property type="entry name" value="Polyketide synthase dehydratase"/>
    <property type="match status" value="1"/>
</dbReference>
<dbReference type="SUPFAM" id="SSF55048">
    <property type="entry name" value="Probable ACP-binding domain of malonyl-CoA ACP transacylase"/>
    <property type="match status" value="1"/>
</dbReference>
<dbReference type="InterPro" id="IPR001179">
    <property type="entry name" value="PPIase_FKBP_dom"/>
</dbReference>
<feature type="domain" description="Carrier" evidence="10">
    <location>
        <begin position="2489"/>
        <end position="2567"/>
    </location>
</feature>
<reference evidence="13" key="1">
    <citation type="submission" date="2022-11" db="EMBL/GenBank/DDBJ databases">
        <authorList>
            <person name="Petersen C."/>
        </authorList>
    </citation>
    <scope>NUCLEOTIDE SEQUENCE</scope>
    <source>
        <strain evidence="13">IBT 34128</strain>
    </source>
</reference>
<dbReference type="Pfam" id="PF13602">
    <property type="entry name" value="ADH_zinc_N_2"/>
    <property type="match status" value="1"/>
</dbReference>
<evidence type="ECO:0000259" key="12">
    <source>
        <dbReference type="PROSITE" id="PS52019"/>
    </source>
</evidence>
<dbReference type="InterPro" id="IPR016035">
    <property type="entry name" value="Acyl_Trfase/lysoPLipase"/>
</dbReference>
<keyword evidence="14" id="KW-1185">Reference proteome</keyword>
<dbReference type="GO" id="GO:0016491">
    <property type="term" value="F:oxidoreductase activity"/>
    <property type="evidence" value="ECO:0007669"/>
    <property type="project" value="InterPro"/>
</dbReference>
<feature type="active site" description="Proton donor; for dehydratase activity" evidence="8">
    <location>
        <position position="1220"/>
    </location>
</feature>
<dbReference type="InterPro" id="IPR032821">
    <property type="entry name" value="PKS_assoc"/>
</dbReference>
<dbReference type="GeneID" id="81394869"/>
<dbReference type="PANTHER" id="PTHR43775">
    <property type="entry name" value="FATTY ACID SYNTHASE"/>
    <property type="match status" value="1"/>
</dbReference>
<dbReference type="InterPro" id="IPR049900">
    <property type="entry name" value="PKS_mFAS_DH"/>
</dbReference>
<reference evidence="13" key="2">
    <citation type="journal article" date="2023" name="IMA Fungus">
        <title>Comparative genomic study of the Penicillium genus elucidates a diverse pangenome and 15 lateral gene transfer events.</title>
        <authorList>
            <person name="Petersen C."/>
            <person name="Sorensen T."/>
            <person name="Nielsen M.R."/>
            <person name="Sondergaard T.E."/>
            <person name="Sorensen J.L."/>
            <person name="Fitzpatrick D.A."/>
            <person name="Frisvad J.C."/>
            <person name="Nielsen K.L."/>
        </authorList>
    </citation>
    <scope>NUCLEOTIDE SEQUENCE</scope>
    <source>
        <strain evidence="13">IBT 34128</strain>
    </source>
</reference>
<dbReference type="InterPro" id="IPR013217">
    <property type="entry name" value="Methyltransf_12"/>
</dbReference>
<feature type="region of interest" description="N-terminal hotdog fold" evidence="8">
    <location>
        <begin position="1020"/>
        <end position="1149"/>
    </location>
</feature>
<feature type="region of interest" description="C-terminal hotdog fold" evidence="8">
    <location>
        <begin position="1159"/>
        <end position="1306"/>
    </location>
</feature>
<dbReference type="SMART" id="SM00826">
    <property type="entry name" value="PKS_DH"/>
    <property type="match status" value="1"/>
</dbReference>
<dbReference type="Proteomes" id="UP001141434">
    <property type="component" value="Unassembled WGS sequence"/>
</dbReference>
<evidence type="ECO:0000259" key="9">
    <source>
        <dbReference type="PROSITE" id="PS50059"/>
    </source>
</evidence>
<dbReference type="InterPro" id="IPR020807">
    <property type="entry name" value="PKS_DH"/>
</dbReference>
<dbReference type="CDD" id="cd05195">
    <property type="entry name" value="enoyl_red"/>
    <property type="match status" value="1"/>
</dbReference>
<dbReference type="EMBL" id="JAPMSZ010000007">
    <property type="protein sequence ID" value="KAJ5095763.1"/>
    <property type="molecule type" value="Genomic_DNA"/>
</dbReference>
<keyword evidence="6" id="KW-0012">Acyltransferase</keyword>
<evidence type="ECO:0000256" key="4">
    <source>
        <dbReference type="ARBA" id="ARBA00022857"/>
    </source>
</evidence>
<dbReference type="Gene3D" id="1.10.1200.10">
    <property type="entry name" value="ACP-like"/>
    <property type="match status" value="1"/>
</dbReference>
<dbReference type="Pfam" id="PF00550">
    <property type="entry name" value="PP-binding"/>
    <property type="match status" value="1"/>
</dbReference>
<keyword evidence="7" id="KW-0413">Isomerase</keyword>
<dbReference type="SUPFAM" id="SSF50129">
    <property type="entry name" value="GroES-like"/>
    <property type="match status" value="1"/>
</dbReference>
<proteinExistence type="predicted"/>
<dbReference type="SMART" id="SM00829">
    <property type="entry name" value="PKS_ER"/>
    <property type="match status" value="1"/>
</dbReference>
<dbReference type="InterPro" id="IPR029063">
    <property type="entry name" value="SAM-dependent_MTases_sf"/>
</dbReference>
<dbReference type="Gene3D" id="3.40.50.150">
    <property type="entry name" value="Vaccinia Virus protein VP39"/>
    <property type="match status" value="1"/>
</dbReference>
<dbReference type="InterPro" id="IPR014031">
    <property type="entry name" value="Ketoacyl_synth_C"/>
</dbReference>
<dbReference type="EC" id="5.2.1.8" evidence="7"/>
<dbReference type="SMART" id="SM00823">
    <property type="entry name" value="PKS_PP"/>
    <property type="match status" value="1"/>
</dbReference>
<feature type="domain" description="Ketosynthase family 3 (KS3)" evidence="11">
    <location>
        <begin position="132"/>
        <end position="552"/>
    </location>
</feature>
<sequence>MGVEKKTLTPGNGTDFPKKGAKVTIHYTGCLYDESKADTHFMGDEFDSSFRGPLETIIGVGRVIKGWDEGVPMMSLGEKAILSISSDYAYGPRGVPGLVPPNSPLVFEVELLQIHLTPDSGSDLKILGAVGDFPVAICGMAVRLPGGLASPQDFWDFLITKGDARGRVPKSRYNIDAYHSTSGRPGTIAAEYGYFLDESVKLDRFDTSRFSFSRAELEFTGPEQRLLLEVVREALDDAGEVDFKKIQGSVTGCYIGSYGEDWLIMQNRDLQQTGVNRYGDFMLSSRVSYEMDLRGPTMTIRTACSSALVCLHEAVSAIQRGDCQAAVVGGANLIMAPGMTAAMTEKGVLSPDGSCKTFSSDANGYARGEAVSAVYIKPLDAALRDGNPIRAVIRSTATNGDGRTQGIDQPSTESQEALIRKAYEKAGIADFSKTAFVECHGTGTSVGDPIEVNAVARVFGDSGVHIGSVKPNLGHSEGASGLTALIKATLTLENQRIPPNIKFSGPNPKIPFKERKLIVPLEPTSWPDNCHERVSINSFGIGGSNAHVILDSARSFNIHKRKTEIADEHDPTKSHLLLLSANSQASLKAMTESFRDWVGRNPDKLEDLAYTLAHRRDLLLHRSYFVASADRPFGAVGQGQKAPTTPPNLVMVFTGQGAQWPRMGRQLLLRSDLCFQSSIRVLDGILRKAIDPPDWTLEEELLRPARTSKVQSAELSQPLCTAVQIALVDLLAAVGVKPAAVVGHSSGEIAAAYASGALTAKEAIISAWQRGLAAKNQTKSGAMVAIGMGWDEVSSFLNPPNVVVACENSPRSVTLSGDSDEVQSTISRIKEAHPDVTAKLLKVEKAYHSYHMQDVGPEYSAALRRDVEGKPPSVPFFSSVTGAGKPEEVALDAKYWQRNLESPVLFKTAVTAVLDRIENVAFLEVGPHATLAGPVRQIMTQASKSAPYFGTMERGADCVESFLVALGKLFELNVSVDFKNLITTGTCLPDLPRYPWDHKSSYWSESRISQEWRDRAFPAHPLLGIRQLESTSLEPSFRNMLLIENASWLRDHKIEDNVIFPCAGYVSMIGEGIRQISGAQDCFTLRNVVLSSALVLSEDAPTELVTTFRPVRLTDSLNSQWWDFTIASHNGNIWMKHWTGQVAAEKVELGRKPSEDLLPRKVQRRKYYDVLSRAGIRYGPHCQRLHDIRTGTVEDRAAARVSSDVCGDEENYHIHPTIIDACIQSGLLAAAKGRPETKHYRRIPTRIDRVTVHRCTADADISVAASAVFVNEDSDVISRVQCITNGNIVLDMEGTKLSPLEDAEEPETDKPMTSARLTWGPHIDFLDVKRLIKPEVPRRLYTPTLDEISRLCLVYAERRIEGAQTKLPHMAKYMDWIRRQVQGYGNQSPMLAMDDLSIKGQISNLVQKLRGTPVENCATAVQKVVNNIEGLLSGETDALELLLADNTLTELYVATDAVDRSQFIRHLAHTKPNLRILEIGAGTGASTASMLKHLVLPTGQPLYSKYAFTDISSAFFVAAKDLFRDYRNIEYRVLDISQDPVDQGFEEDKFDLVIATNVLHATRILNETLKNVRQLLAPDGRLLLHELDSPSKWPNFIFGTLPGWWYGGPDGRPDQPYITPARWENELRDAGFNGLDAVALDAEEGYQLNAIMVASPRAEHKAVNKTVSILCDDSGTHLIRFSRAMEARGFTVQPYKIDQELPTGQDIICLLDGTQPFFKDIEESRFAAFQRVLNNLGQSALFWVTQPCQIQCRDPNYAQVIGAARTIRTEMLLDFATCEVDHFGSSLEKVVDIFSKFQLRVETETFKPEYEYAICDGTVNVGRIYPFSLTNELSSDAVLGERIGLDVSKPGRLSTMKWAPREKRILDGDDVEVQLYAAGLNFKDILESLAVVPYPQDGLGMESSGIVSRVGPEVTDLRVGDRVMLLGDGSFGSHVVTPERLCARIPISLDFEDAASIPAVFATAICSLFHIGKLQKGQSVLIHSACGGVGLAAIQLARMVGAEIYATVGNEDKIQHLEETFDLPRNRIFHSRDTSFVKGIMRETNQQGVDLALNSLSGELLHATWGCVAEFGTLVEIGKRDFLGAGKLDMSTFLGSRTYACFYLDALMARKKSKVKELLREVVWYLQSGQIAPIRPKKVFDAVQIEDAIRYMQSGQHLGKIVVSIRNTDGDLKLDTASVKAIKTLDLDKGASYLLVGGLGGLGRAVARHLVERNALRIVFLSRSAGKGPEDADTITELESMGCEVVLVQGSVLRYEDVRSALEQAPNLKGIIQCSMVLRDQNFGRMSIDEWRTAVAPKVQGTWNLHNAAIAAGIQLDFFIMFSSMSGVTGQAGQANYAGANTFLDSFVQYRRSLGLAASSLDIGAVQDFGYVSQDDALLKRMKLASAHGVTEPELMEAVSAAALFPAKSPIDCDTLAEPFADRHTIVLGLSTAIPLSSSKSRAFWRKDVRMAAYHNSSKTGASTSGSNSDNLKSFLAQAKEDTSILSTEESANFLAQEIGKKLFVFLLKSPEDLNTSVSLSQLGIDSLVGVEIRGWWRQTFGFDISVLELLGLGNLDGLGRHAAEGVRKLLAEEHP</sequence>
<dbReference type="SUPFAM" id="SSF52151">
    <property type="entry name" value="FabD/lysophospholipase-like"/>
    <property type="match status" value="1"/>
</dbReference>
<dbReference type="InterPro" id="IPR057326">
    <property type="entry name" value="KR_dom"/>
</dbReference>
<keyword evidence="1" id="KW-0596">Phosphopantetheine</keyword>
<comment type="caution">
    <text evidence="13">The sequence shown here is derived from an EMBL/GenBank/DDBJ whole genome shotgun (WGS) entry which is preliminary data.</text>
</comment>
<dbReference type="OrthoDB" id="329835at2759"/>
<dbReference type="PROSITE" id="PS52004">
    <property type="entry name" value="KS3_2"/>
    <property type="match status" value="1"/>
</dbReference>
<dbReference type="Pfam" id="PF14765">
    <property type="entry name" value="PS-DH"/>
    <property type="match status" value="1"/>
</dbReference>
<dbReference type="GO" id="GO:0031177">
    <property type="term" value="F:phosphopantetheine binding"/>
    <property type="evidence" value="ECO:0007669"/>
    <property type="project" value="InterPro"/>
</dbReference>
<dbReference type="Pfam" id="PF21089">
    <property type="entry name" value="PKS_DH_N"/>
    <property type="match status" value="1"/>
</dbReference>
<dbReference type="Gene3D" id="3.40.47.10">
    <property type="match status" value="1"/>
</dbReference>
<feature type="domain" description="PPIase FKBP-type" evidence="9">
    <location>
        <begin position="20"/>
        <end position="115"/>
    </location>
</feature>
<gene>
    <name evidence="13" type="ORF">NUU61_005119</name>
</gene>
<dbReference type="SUPFAM" id="SSF53901">
    <property type="entry name" value="Thiolase-like"/>
    <property type="match status" value="1"/>
</dbReference>
<evidence type="ECO:0000256" key="1">
    <source>
        <dbReference type="ARBA" id="ARBA00022450"/>
    </source>
</evidence>
<dbReference type="CDD" id="cd02440">
    <property type="entry name" value="AdoMet_MTases"/>
    <property type="match status" value="1"/>
</dbReference>
<dbReference type="GO" id="GO:1901336">
    <property type="term" value="P:lactone biosynthetic process"/>
    <property type="evidence" value="ECO:0007669"/>
    <property type="project" value="UniProtKB-ARBA"/>
</dbReference>
<dbReference type="InterPro" id="IPR042104">
    <property type="entry name" value="PKS_dehydratase_sf"/>
</dbReference>
<dbReference type="Pfam" id="PF08240">
    <property type="entry name" value="ADH_N"/>
    <property type="match status" value="1"/>
</dbReference>
<evidence type="ECO:0000259" key="11">
    <source>
        <dbReference type="PROSITE" id="PS52004"/>
    </source>
</evidence>
<keyword evidence="7" id="KW-0697">Rotamase</keyword>
<dbReference type="Gene3D" id="3.90.180.10">
    <property type="entry name" value="Medium-chain alcohol dehydrogenases, catalytic domain"/>
    <property type="match status" value="1"/>
</dbReference>
<keyword evidence="5" id="KW-0511">Multifunctional enzyme</keyword>
<dbReference type="InterPro" id="IPR050091">
    <property type="entry name" value="PKS_NRPS_Biosynth_Enz"/>
</dbReference>
<evidence type="ECO:0000256" key="8">
    <source>
        <dbReference type="PROSITE-ProRule" id="PRU01363"/>
    </source>
</evidence>
<evidence type="ECO:0000256" key="5">
    <source>
        <dbReference type="ARBA" id="ARBA00023268"/>
    </source>
</evidence>
<dbReference type="InterPro" id="IPR011032">
    <property type="entry name" value="GroES-like_sf"/>
</dbReference>
<dbReference type="PROSITE" id="PS52019">
    <property type="entry name" value="PKS_MFAS_DH"/>
    <property type="match status" value="1"/>
</dbReference>
<evidence type="ECO:0000313" key="14">
    <source>
        <dbReference type="Proteomes" id="UP001141434"/>
    </source>
</evidence>
<dbReference type="GO" id="GO:0004312">
    <property type="term" value="F:fatty acid synthase activity"/>
    <property type="evidence" value="ECO:0007669"/>
    <property type="project" value="TreeGrafter"/>
</dbReference>
<evidence type="ECO:0000313" key="13">
    <source>
        <dbReference type="EMBL" id="KAJ5095763.1"/>
    </source>
</evidence>
<dbReference type="SUPFAM" id="SSF54534">
    <property type="entry name" value="FKBP-like"/>
    <property type="match status" value="1"/>
</dbReference>
<dbReference type="GO" id="GO:0006633">
    <property type="term" value="P:fatty acid biosynthetic process"/>
    <property type="evidence" value="ECO:0007669"/>
    <property type="project" value="TreeGrafter"/>
</dbReference>
<dbReference type="InterPro" id="IPR020843">
    <property type="entry name" value="ER"/>
</dbReference>
<dbReference type="InterPro" id="IPR016036">
    <property type="entry name" value="Malonyl_transacylase_ACP-bd"/>
</dbReference>
<dbReference type="InterPro" id="IPR016039">
    <property type="entry name" value="Thiolase-like"/>
</dbReference>
<dbReference type="InterPro" id="IPR049551">
    <property type="entry name" value="PKS_DH_C"/>
</dbReference>
<dbReference type="Gene3D" id="3.40.50.720">
    <property type="entry name" value="NAD(P)-binding Rossmann-like Domain"/>
    <property type="match status" value="1"/>
</dbReference>
<dbReference type="InterPro" id="IPR014043">
    <property type="entry name" value="Acyl_transferase_dom"/>
</dbReference>
<dbReference type="CDD" id="cd00833">
    <property type="entry name" value="PKS"/>
    <property type="match status" value="1"/>
</dbReference>
<dbReference type="Gene3D" id="3.10.50.40">
    <property type="match status" value="1"/>
</dbReference>
<dbReference type="Pfam" id="PF00109">
    <property type="entry name" value="ketoacyl-synt"/>
    <property type="match status" value="1"/>
</dbReference>
<dbReference type="InterPro" id="IPR020841">
    <property type="entry name" value="PKS_Beta-ketoAc_synthase_dom"/>
</dbReference>
<dbReference type="InterPro" id="IPR036736">
    <property type="entry name" value="ACP-like_sf"/>
</dbReference>
<evidence type="ECO:0000256" key="6">
    <source>
        <dbReference type="ARBA" id="ARBA00023315"/>
    </source>
</evidence>
<dbReference type="PANTHER" id="PTHR43775:SF28">
    <property type="entry name" value="SYNTHASE, PUTATIVE-RELATED"/>
    <property type="match status" value="1"/>
</dbReference>
<keyword evidence="2" id="KW-0597">Phosphoprotein</keyword>
<dbReference type="InterPro" id="IPR013154">
    <property type="entry name" value="ADH-like_N"/>
</dbReference>
<dbReference type="InterPro" id="IPR014030">
    <property type="entry name" value="Ketoacyl_synth_N"/>
</dbReference>
<dbReference type="SUPFAM" id="SSF51735">
    <property type="entry name" value="NAD(P)-binding Rossmann-fold domains"/>
    <property type="match status" value="2"/>
</dbReference>